<dbReference type="AlphaFoldDB" id="A0A561UAC4"/>
<keyword evidence="4" id="KW-1185">Reference proteome</keyword>
<dbReference type="RefSeq" id="WP_145902682.1">
    <property type="nucleotide sequence ID" value="NZ_BAAAMZ010000020.1"/>
</dbReference>
<feature type="transmembrane region" description="Helical" evidence="2">
    <location>
        <begin position="198"/>
        <end position="217"/>
    </location>
</feature>
<keyword evidence="2" id="KW-0812">Transmembrane</keyword>
<evidence type="ECO:0000256" key="1">
    <source>
        <dbReference type="SAM" id="MobiDB-lite"/>
    </source>
</evidence>
<proteinExistence type="predicted"/>
<organism evidence="3 4">
    <name type="scientific">Kitasatospora viridis</name>
    <dbReference type="NCBI Taxonomy" id="281105"/>
    <lineage>
        <taxon>Bacteria</taxon>
        <taxon>Bacillati</taxon>
        <taxon>Actinomycetota</taxon>
        <taxon>Actinomycetes</taxon>
        <taxon>Kitasatosporales</taxon>
        <taxon>Streptomycetaceae</taxon>
        <taxon>Kitasatospora</taxon>
    </lineage>
</organism>
<feature type="transmembrane region" description="Helical" evidence="2">
    <location>
        <begin position="261"/>
        <end position="283"/>
    </location>
</feature>
<keyword evidence="2" id="KW-1133">Transmembrane helix</keyword>
<dbReference type="Proteomes" id="UP000317940">
    <property type="component" value="Unassembled WGS sequence"/>
</dbReference>
<feature type="region of interest" description="Disordered" evidence="1">
    <location>
        <begin position="1"/>
        <end position="26"/>
    </location>
</feature>
<feature type="transmembrane region" description="Helical" evidence="2">
    <location>
        <begin position="229"/>
        <end position="249"/>
    </location>
</feature>
<dbReference type="OrthoDB" id="4350697at2"/>
<feature type="transmembrane region" description="Helical" evidence="2">
    <location>
        <begin position="132"/>
        <end position="153"/>
    </location>
</feature>
<evidence type="ECO:0000256" key="2">
    <source>
        <dbReference type="SAM" id="Phobius"/>
    </source>
</evidence>
<comment type="caution">
    <text evidence="3">The sequence shown here is derived from an EMBL/GenBank/DDBJ whole genome shotgun (WGS) entry which is preliminary data.</text>
</comment>
<name>A0A561UAC4_9ACTN</name>
<accession>A0A561UAC4</accession>
<reference evidence="3 4" key="1">
    <citation type="submission" date="2019-06" db="EMBL/GenBank/DDBJ databases">
        <title>Sequencing the genomes of 1000 actinobacteria strains.</title>
        <authorList>
            <person name="Klenk H.-P."/>
        </authorList>
    </citation>
    <scope>NUCLEOTIDE SEQUENCE [LARGE SCALE GENOMIC DNA]</scope>
    <source>
        <strain evidence="3 4">DSM 44826</strain>
    </source>
</reference>
<feature type="transmembrane region" description="Helical" evidence="2">
    <location>
        <begin position="165"/>
        <end position="186"/>
    </location>
</feature>
<protein>
    <submittedName>
        <fullName evidence="3">Uncharacterized protein</fullName>
    </submittedName>
</protein>
<sequence length="302" mass="32328">MTAQLPRADPAAAYTRPPYRTPSPPRPAPRELVLDVLLPWRLARLVYGPYRTSRLARLTASGVTATVGAQVLDPYLQPVVTTIAEEALDPRIERLLTPRALLGLGIVLHLVRLCTGTWSANDLLTSAFGEDGVVMMLTGPIALLLGCLPLIALARPGTRRQVARLVARPLLVGLCTVAVFLSMMLAFQNGSEDTGGLLLAPVLLWLGLFVPCVLYLVHRNSFAVRAHPLARPLVAVPLVWLTVLGHLAFVDTKGTSTHGPALIALLAGPAGVTVTAVIEIVLLRRRHRVGFRGPLGPAAPSR</sequence>
<feature type="transmembrane region" description="Helical" evidence="2">
    <location>
        <begin position="100"/>
        <end position="120"/>
    </location>
</feature>
<dbReference type="EMBL" id="VIWT01000001">
    <property type="protein sequence ID" value="TWF96303.1"/>
    <property type="molecule type" value="Genomic_DNA"/>
</dbReference>
<evidence type="ECO:0000313" key="3">
    <source>
        <dbReference type="EMBL" id="TWF96303.1"/>
    </source>
</evidence>
<gene>
    <name evidence="3" type="ORF">FHX73_1167</name>
</gene>
<keyword evidence="2" id="KW-0472">Membrane</keyword>
<evidence type="ECO:0000313" key="4">
    <source>
        <dbReference type="Proteomes" id="UP000317940"/>
    </source>
</evidence>